<dbReference type="EMBL" id="CAADEW010000004">
    <property type="protein sequence ID" value="VFJ43505.1"/>
    <property type="molecule type" value="Genomic_DNA"/>
</dbReference>
<dbReference type="GO" id="GO:0020037">
    <property type="term" value="F:heme binding"/>
    <property type="evidence" value="ECO:0007669"/>
    <property type="project" value="TreeGrafter"/>
</dbReference>
<feature type="transmembrane region" description="Helical" evidence="6">
    <location>
        <begin position="165"/>
        <end position="184"/>
    </location>
</feature>
<feature type="transmembrane region" description="Helical" evidence="6">
    <location>
        <begin position="55"/>
        <end position="73"/>
    </location>
</feature>
<dbReference type="GO" id="GO:0022904">
    <property type="term" value="P:respiratory electron transport chain"/>
    <property type="evidence" value="ECO:0007669"/>
    <property type="project" value="InterPro"/>
</dbReference>
<feature type="transmembrane region" description="Helical" evidence="6">
    <location>
        <begin position="127"/>
        <end position="153"/>
    </location>
</feature>
<feature type="domain" description="Cytochrome b561 bacterial/Ni-hydrogenase" evidence="7">
    <location>
        <begin position="12"/>
        <end position="201"/>
    </location>
</feature>
<keyword evidence="3 6" id="KW-0812">Transmembrane</keyword>
<protein>
    <submittedName>
        <fullName evidence="8">Thiosulfate reductase cytochrome b subunit</fullName>
    </submittedName>
</protein>
<evidence type="ECO:0000256" key="6">
    <source>
        <dbReference type="SAM" id="Phobius"/>
    </source>
</evidence>
<feature type="transmembrane region" description="Helical" evidence="6">
    <location>
        <begin position="15"/>
        <end position="35"/>
    </location>
</feature>
<dbReference type="Pfam" id="PF01292">
    <property type="entry name" value="Ni_hydr_CYTB"/>
    <property type="match status" value="1"/>
</dbReference>
<dbReference type="InterPro" id="IPR051542">
    <property type="entry name" value="Hydrogenase_cytochrome"/>
</dbReference>
<evidence type="ECO:0000256" key="4">
    <source>
        <dbReference type="ARBA" id="ARBA00022989"/>
    </source>
</evidence>
<dbReference type="PANTHER" id="PTHR30485:SF1">
    <property type="entry name" value="CYTOCHROME YDHU-RELATED"/>
    <property type="match status" value="1"/>
</dbReference>
<name>A0A450RWV8_9GAMM</name>
<accession>A0A450RWV8</accession>
<keyword evidence="5 6" id="KW-0472">Membrane</keyword>
<evidence type="ECO:0000256" key="2">
    <source>
        <dbReference type="ARBA" id="ARBA00022475"/>
    </source>
</evidence>
<dbReference type="InterPro" id="IPR016174">
    <property type="entry name" value="Di-haem_cyt_TM"/>
</dbReference>
<comment type="subcellular location">
    <subcellularLocation>
        <location evidence="1">Cell membrane</location>
        <topology evidence="1">Multi-pass membrane protein</topology>
    </subcellularLocation>
</comment>
<evidence type="ECO:0000313" key="8">
    <source>
        <dbReference type="EMBL" id="VFJ43505.1"/>
    </source>
</evidence>
<dbReference type="PANTHER" id="PTHR30485">
    <property type="entry name" value="NI/FE-HYDROGENASE 1 B-TYPE CYTOCHROME SUBUNIT"/>
    <property type="match status" value="1"/>
</dbReference>
<evidence type="ECO:0000256" key="3">
    <source>
        <dbReference type="ARBA" id="ARBA00022692"/>
    </source>
</evidence>
<proteinExistence type="predicted"/>
<dbReference type="AlphaFoldDB" id="A0A450RWV8"/>
<sequence length="210" mass="24257">MTPNKVYLATRVDRTWHWVHAAGIVLLILSGFQIHFVEKFPIFGDLSQAIEWHNIVGLIVTFDWGLWFFYNLMSGRFLRYYRPNQDDLPPGMIRQAMFYGMGIFKGDPHPFPVGETRKFNPLQKWTYLGVMTALIPFQVITGLYLYAMVVGMIPFDGKDALPISVLHNVGAFFSAMFVISHIYLGTTGHKPWDQFLFMITGYHDDEQTTH</sequence>
<evidence type="ECO:0000256" key="1">
    <source>
        <dbReference type="ARBA" id="ARBA00004651"/>
    </source>
</evidence>
<dbReference type="GO" id="GO:0005886">
    <property type="term" value="C:plasma membrane"/>
    <property type="evidence" value="ECO:0007669"/>
    <property type="project" value="UniProtKB-SubCell"/>
</dbReference>
<keyword evidence="2" id="KW-1003">Cell membrane</keyword>
<dbReference type="SUPFAM" id="SSF81342">
    <property type="entry name" value="Transmembrane di-heme cytochromes"/>
    <property type="match status" value="1"/>
</dbReference>
<keyword evidence="4 6" id="KW-1133">Transmembrane helix</keyword>
<reference evidence="8" key="1">
    <citation type="submission" date="2019-02" db="EMBL/GenBank/DDBJ databases">
        <authorList>
            <person name="Gruber-Vodicka R. H."/>
            <person name="Seah K. B. B."/>
        </authorList>
    </citation>
    <scope>NUCLEOTIDE SEQUENCE</scope>
    <source>
        <strain evidence="8">BECK_BZ15</strain>
    </source>
</reference>
<dbReference type="InterPro" id="IPR011577">
    <property type="entry name" value="Cyt_b561_bac/Ni-Hgenase"/>
</dbReference>
<evidence type="ECO:0000256" key="5">
    <source>
        <dbReference type="ARBA" id="ARBA00023136"/>
    </source>
</evidence>
<evidence type="ECO:0000259" key="7">
    <source>
        <dbReference type="Pfam" id="PF01292"/>
    </source>
</evidence>
<dbReference type="GO" id="GO:0009055">
    <property type="term" value="F:electron transfer activity"/>
    <property type="evidence" value="ECO:0007669"/>
    <property type="project" value="InterPro"/>
</dbReference>
<gene>
    <name evidence="8" type="ORF">BECKFW1821A_GA0114235_100456</name>
</gene>
<dbReference type="Gene3D" id="1.20.950.20">
    <property type="entry name" value="Transmembrane di-heme cytochromes, Chain C"/>
    <property type="match status" value="1"/>
</dbReference>
<organism evidence="8">
    <name type="scientific">Candidatus Kentrum sp. FW</name>
    <dbReference type="NCBI Taxonomy" id="2126338"/>
    <lineage>
        <taxon>Bacteria</taxon>
        <taxon>Pseudomonadati</taxon>
        <taxon>Pseudomonadota</taxon>
        <taxon>Gammaproteobacteria</taxon>
        <taxon>Candidatus Kentrum</taxon>
    </lineage>
</organism>